<name>A0AAV5HJR7_9ROSI</name>
<sequence>MIAIKQGKCWPGLPGWPQGIFASKVVLDKEKQVATVDREVDSGPETVFGLACCNHINLVLSLWH</sequence>
<comment type="caution">
    <text evidence="1">The sequence shown here is derived from an EMBL/GenBank/DDBJ whole genome shotgun (WGS) entry which is preliminary data.</text>
</comment>
<reference evidence="1 2" key="1">
    <citation type="journal article" date="2021" name="Commun. Biol.">
        <title>The genome of Shorea leprosula (Dipterocarpaceae) highlights the ecological relevance of drought in aseasonal tropical rainforests.</title>
        <authorList>
            <person name="Ng K.K.S."/>
            <person name="Kobayashi M.J."/>
            <person name="Fawcett J.A."/>
            <person name="Hatakeyama M."/>
            <person name="Paape T."/>
            <person name="Ng C.H."/>
            <person name="Ang C.C."/>
            <person name="Tnah L.H."/>
            <person name="Lee C.T."/>
            <person name="Nishiyama T."/>
            <person name="Sese J."/>
            <person name="O'Brien M.J."/>
            <person name="Copetti D."/>
            <person name="Mohd Noor M.I."/>
            <person name="Ong R.C."/>
            <person name="Putra M."/>
            <person name="Sireger I.Z."/>
            <person name="Indrioko S."/>
            <person name="Kosugi Y."/>
            <person name="Izuno A."/>
            <person name="Isagi Y."/>
            <person name="Lee S.L."/>
            <person name="Shimizu K.K."/>
        </authorList>
    </citation>
    <scope>NUCLEOTIDE SEQUENCE [LARGE SCALE GENOMIC DNA]</scope>
    <source>
        <strain evidence="1">214</strain>
    </source>
</reference>
<dbReference type="AlphaFoldDB" id="A0AAV5HJR7"/>
<evidence type="ECO:0000313" key="2">
    <source>
        <dbReference type="Proteomes" id="UP001054252"/>
    </source>
</evidence>
<organism evidence="1 2">
    <name type="scientific">Rubroshorea leprosula</name>
    <dbReference type="NCBI Taxonomy" id="152421"/>
    <lineage>
        <taxon>Eukaryota</taxon>
        <taxon>Viridiplantae</taxon>
        <taxon>Streptophyta</taxon>
        <taxon>Embryophyta</taxon>
        <taxon>Tracheophyta</taxon>
        <taxon>Spermatophyta</taxon>
        <taxon>Magnoliopsida</taxon>
        <taxon>eudicotyledons</taxon>
        <taxon>Gunneridae</taxon>
        <taxon>Pentapetalae</taxon>
        <taxon>rosids</taxon>
        <taxon>malvids</taxon>
        <taxon>Malvales</taxon>
        <taxon>Dipterocarpaceae</taxon>
        <taxon>Rubroshorea</taxon>
    </lineage>
</organism>
<accession>A0AAV5HJR7</accession>
<proteinExistence type="predicted"/>
<keyword evidence="2" id="KW-1185">Reference proteome</keyword>
<dbReference type="EMBL" id="BPVZ01000001">
    <property type="protein sequence ID" value="GKU85776.1"/>
    <property type="molecule type" value="Genomic_DNA"/>
</dbReference>
<gene>
    <name evidence="1" type="ORF">SLEP1_g399</name>
</gene>
<protein>
    <submittedName>
        <fullName evidence="1">Uncharacterized protein</fullName>
    </submittedName>
</protein>
<dbReference type="Proteomes" id="UP001054252">
    <property type="component" value="Unassembled WGS sequence"/>
</dbReference>
<evidence type="ECO:0000313" key="1">
    <source>
        <dbReference type="EMBL" id="GKU85776.1"/>
    </source>
</evidence>